<gene>
    <name evidence="1" type="ORF">SPLIT_LOCUS4873</name>
</gene>
<dbReference type="AlphaFoldDB" id="A0A9P0N1Z3"/>
<reference evidence="1" key="1">
    <citation type="submission" date="2022-02" db="EMBL/GenBank/DDBJ databases">
        <authorList>
            <person name="King R."/>
        </authorList>
    </citation>
    <scope>NUCLEOTIDE SEQUENCE</scope>
</reference>
<dbReference type="EMBL" id="LR824533">
    <property type="protein sequence ID" value="CAH1639516.1"/>
    <property type="molecule type" value="Genomic_DNA"/>
</dbReference>
<evidence type="ECO:0000313" key="2">
    <source>
        <dbReference type="Proteomes" id="UP001153321"/>
    </source>
</evidence>
<accession>A0A9P0N1Z3</accession>
<dbReference type="Proteomes" id="UP001153321">
    <property type="component" value="Chromosome 2"/>
</dbReference>
<name>A0A9P0N1Z3_SPOLI</name>
<organism evidence="1 2">
    <name type="scientific">Spodoptera littoralis</name>
    <name type="common">Egyptian cotton leafworm</name>
    <dbReference type="NCBI Taxonomy" id="7109"/>
    <lineage>
        <taxon>Eukaryota</taxon>
        <taxon>Metazoa</taxon>
        <taxon>Ecdysozoa</taxon>
        <taxon>Arthropoda</taxon>
        <taxon>Hexapoda</taxon>
        <taxon>Insecta</taxon>
        <taxon>Pterygota</taxon>
        <taxon>Neoptera</taxon>
        <taxon>Endopterygota</taxon>
        <taxon>Lepidoptera</taxon>
        <taxon>Glossata</taxon>
        <taxon>Ditrysia</taxon>
        <taxon>Noctuoidea</taxon>
        <taxon>Noctuidae</taxon>
        <taxon>Amphipyrinae</taxon>
        <taxon>Spodoptera</taxon>
    </lineage>
</organism>
<evidence type="ECO:0000313" key="1">
    <source>
        <dbReference type="EMBL" id="CAH1639516.1"/>
    </source>
</evidence>
<proteinExistence type="predicted"/>
<protein>
    <submittedName>
        <fullName evidence="1">Uncharacterized protein</fullName>
    </submittedName>
</protein>
<sequence>MACRCDSNTAQYERNRSFGHLVHALGRAAGGAKLPSAGLCLNASKAEASLAESGKDMLTVEPRESEALNNVTLLVALHHVRCDVEAHLDRGDRCCPFNACITAPKVRIYLSSMSGLGIVCRRLPFLAGCCAR</sequence>
<keyword evidence="2" id="KW-1185">Reference proteome</keyword>